<reference evidence="3" key="1">
    <citation type="submission" date="2013-09" db="EMBL/GenBank/DDBJ databases">
        <title>Corchorus olitorius genome sequencing.</title>
        <authorList>
            <person name="Alam M."/>
            <person name="Haque M.S."/>
            <person name="Islam M.S."/>
            <person name="Emdad E.M."/>
            <person name="Islam M.M."/>
            <person name="Ahmed B."/>
            <person name="Halim A."/>
            <person name="Hossen Q.M.M."/>
            <person name="Hossain M.Z."/>
            <person name="Ahmed R."/>
            <person name="Khan M.M."/>
            <person name="Islam R."/>
            <person name="Rashid M.M."/>
            <person name="Khan S.A."/>
            <person name="Rahman M.S."/>
            <person name="Alam M."/>
            <person name="Yahiya A.S."/>
            <person name="Khan M.S."/>
            <person name="Azam M.S."/>
            <person name="Haque T."/>
            <person name="Lashkar M.Z.H."/>
            <person name="Akhand A.I."/>
            <person name="Morshed G."/>
            <person name="Roy S."/>
            <person name="Uddin K.S."/>
            <person name="Rabeya T."/>
            <person name="Hossain A.S."/>
            <person name="Chowdhury A."/>
            <person name="Snigdha A.R."/>
            <person name="Mortoza M.S."/>
            <person name="Matin S.A."/>
            <person name="Hoque S.M.E."/>
            <person name="Islam M.K."/>
            <person name="Roy D.K."/>
            <person name="Haider R."/>
            <person name="Moosa M.M."/>
            <person name="Elias S.M."/>
            <person name="Hasan A.M."/>
            <person name="Jahan S."/>
            <person name="Shafiuddin M."/>
            <person name="Mahmood N."/>
            <person name="Shommy N.S."/>
        </authorList>
    </citation>
    <scope>NUCLEOTIDE SEQUENCE [LARGE SCALE GENOMIC DNA]</scope>
    <source>
        <strain evidence="3">cv. O-4</strain>
    </source>
</reference>
<gene>
    <name evidence="2" type="ORF">COLO4_20476</name>
</gene>
<keyword evidence="3" id="KW-1185">Reference proteome</keyword>
<name>A0A1R3IZV1_9ROSI</name>
<sequence length="83" mass="9668">MRLISEKWFEFLRLVMVVFLLLATEGRCIRQINKGVTKNFGDMFEPQLPRGPVPPSGPSPCHNKLGPYSHREFWYPDDYVNCP</sequence>
<comment type="caution">
    <text evidence="2">The sequence shown here is derived from an EMBL/GenBank/DDBJ whole genome shotgun (WGS) entry which is preliminary data.</text>
</comment>
<dbReference type="AlphaFoldDB" id="A0A1R3IZV1"/>
<keyword evidence="1" id="KW-0732">Signal</keyword>
<organism evidence="2 3">
    <name type="scientific">Corchorus olitorius</name>
    <dbReference type="NCBI Taxonomy" id="93759"/>
    <lineage>
        <taxon>Eukaryota</taxon>
        <taxon>Viridiplantae</taxon>
        <taxon>Streptophyta</taxon>
        <taxon>Embryophyta</taxon>
        <taxon>Tracheophyta</taxon>
        <taxon>Spermatophyta</taxon>
        <taxon>Magnoliopsida</taxon>
        <taxon>eudicotyledons</taxon>
        <taxon>Gunneridae</taxon>
        <taxon>Pentapetalae</taxon>
        <taxon>rosids</taxon>
        <taxon>malvids</taxon>
        <taxon>Malvales</taxon>
        <taxon>Malvaceae</taxon>
        <taxon>Grewioideae</taxon>
        <taxon>Apeibeae</taxon>
        <taxon>Corchorus</taxon>
    </lineage>
</organism>
<evidence type="ECO:0000313" key="2">
    <source>
        <dbReference type="EMBL" id="OMO88080.1"/>
    </source>
</evidence>
<accession>A0A1R3IZV1</accession>
<dbReference type="Proteomes" id="UP000187203">
    <property type="component" value="Unassembled WGS sequence"/>
</dbReference>
<protein>
    <submittedName>
        <fullName evidence="2">Uncharacterized protein</fullName>
    </submittedName>
</protein>
<dbReference type="EMBL" id="AWUE01017169">
    <property type="protein sequence ID" value="OMO88080.1"/>
    <property type="molecule type" value="Genomic_DNA"/>
</dbReference>
<feature type="signal peptide" evidence="1">
    <location>
        <begin position="1"/>
        <end position="28"/>
    </location>
</feature>
<evidence type="ECO:0000313" key="3">
    <source>
        <dbReference type="Proteomes" id="UP000187203"/>
    </source>
</evidence>
<proteinExistence type="predicted"/>
<feature type="chain" id="PRO_5013340166" evidence="1">
    <location>
        <begin position="29"/>
        <end position="83"/>
    </location>
</feature>
<evidence type="ECO:0000256" key="1">
    <source>
        <dbReference type="SAM" id="SignalP"/>
    </source>
</evidence>